<gene>
    <name evidence="5" type="ORF">I5677_15415</name>
</gene>
<comment type="similarity">
    <text evidence="1 2">Belongs to the peptidase M16 family.</text>
</comment>
<dbReference type="InterPro" id="IPR011249">
    <property type="entry name" value="Metalloenz_LuxS/M16"/>
</dbReference>
<accession>A0A8J7HEH4</accession>
<dbReference type="InterPro" id="IPR011765">
    <property type="entry name" value="Pept_M16_N"/>
</dbReference>
<evidence type="ECO:0000256" key="1">
    <source>
        <dbReference type="ARBA" id="ARBA00007261"/>
    </source>
</evidence>
<dbReference type="InterPro" id="IPR001431">
    <property type="entry name" value="Pept_M16_Zn_BS"/>
</dbReference>
<dbReference type="InterPro" id="IPR050361">
    <property type="entry name" value="MPP/UQCRC_Complex"/>
</dbReference>
<evidence type="ECO:0000256" key="2">
    <source>
        <dbReference type="RuleBase" id="RU004447"/>
    </source>
</evidence>
<name>A0A8J7HEH4_9FIRM</name>
<comment type="caution">
    <text evidence="5">The sequence shown here is derived from an EMBL/GenBank/DDBJ whole genome shotgun (WGS) entry which is preliminary data.</text>
</comment>
<evidence type="ECO:0000259" key="3">
    <source>
        <dbReference type="Pfam" id="PF00675"/>
    </source>
</evidence>
<dbReference type="FunFam" id="3.30.830.10:FF:000008">
    <property type="entry name" value="Mitochondrial-processing peptidase subunit beta"/>
    <property type="match status" value="1"/>
</dbReference>
<feature type="domain" description="Peptidase M16 N-terminal" evidence="3">
    <location>
        <begin position="22"/>
        <end position="168"/>
    </location>
</feature>
<dbReference type="EMBL" id="JAEAGR010000019">
    <property type="protein sequence ID" value="MBH1942289.1"/>
    <property type="molecule type" value="Genomic_DNA"/>
</dbReference>
<evidence type="ECO:0000313" key="6">
    <source>
        <dbReference type="Proteomes" id="UP000623269"/>
    </source>
</evidence>
<protein>
    <submittedName>
        <fullName evidence="5">Insulinase family protein</fullName>
    </submittedName>
</protein>
<dbReference type="Pfam" id="PF05193">
    <property type="entry name" value="Peptidase_M16_C"/>
    <property type="match status" value="1"/>
</dbReference>
<feature type="domain" description="Peptidase M16 C-terminal" evidence="4">
    <location>
        <begin position="174"/>
        <end position="349"/>
    </location>
</feature>
<dbReference type="GO" id="GO:0006508">
    <property type="term" value="P:proteolysis"/>
    <property type="evidence" value="ECO:0007669"/>
    <property type="project" value="InterPro"/>
</dbReference>
<keyword evidence="6" id="KW-1185">Reference proteome</keyword>
<dbReference type="Gene3D" id="3.30.830.10">
    <property type="entry name" value="Metalloenzyme, LuxS/M16 peptidase-like"/>
    <property type="match status" value="2"/>
</dbReference>
<sequence length="426" mass="48073">MIDFKKGTYMTKIKQLSNGITVVMETMPYLKSAAFGVWVRVGSSNEDDSNNGIAHMIEHMLFKGTSRRSAKQIADEMAQIGGNINAYTSKELTSYYATTLSEHLPLAIDIIADMFNNSLIEEKALKKEKGVIIEEIDMYDDSPEDLAHEMLQQRIWKGHPLGYMISGTKKVVRKVSRNQIMDFINTYYVGDNMVISVAGNFEEDKIFALLQEQFGVIKKSCENNVIERIKPEYHKVTCKKQKDIEQLHCNIAFDCISYLSEERFVLSILNSILGGSINSRLFQKIRENSGLTYSIYSYGSSYKETGLLHIYAAMNPSQTSTVLKKIYQIIGDLKKKGVTAEELAMTKEQIKTEIILGSESAKSKMNSNGKSMLNRGRVTPMEELIEGINRVSISDIKEFANRYLDLNKCSLSVVGNINDIDLKAFI</sequence>
<dbReference type="InterPro" id="IPR007863">
    <property type="entry name" value="Peptidase_M16_C"/>
</dbReference>
<dbReference type="Pfam" id="PF00675">
    <property type="entry name" value="Peptidase_M16"/>
    <property type="match status" value="1"/>
</dbReference>
<dbReference type="Proteomes" id="UP000623269">
    <property type="component" value="Unassembled WGS sequence"/>
</dbReference>
<dbReference type="SUPFAM" id="SSF63411">
    <property type="entry name" value="LuxS/MPP-like metallohydrolase"/>
    <property type="match status" value="2"/>
</dbReference>
<dbReference type="AlphaFoldDB" id="A0A8J7HEH4"/>
<dbReference type="PROSITE" id="PS00143">
    <property type="entry name" value="INSULINASE"/>
    <property type="match status" value="1"/>
</dbReference>
<organism evidence="5 6">
    <name type="scientific">Mobilitalea sibirica</name>
    <dbReference type="NCBI Taxonomy" id="1462919"/>
    <lineage>
        <taxon>Bacteria</taxon>
        <taxon>Bacillati</taxon>
        <taxon>Bacillota</taxon>
        <taxon>Clostridia</taxon>
        <taxon>Lachnospirales</taxon>
        <taxon>Lachnospiraceae</taxon>
        <taxon>Mobilitalea</taxon>
    </lineage>
</organism>
<proteinExistence type="inferred from homology"/>
<dbReference type="PANTHER" id="PTHR11851">
    <property type="entry name" value="METALLOPROTEASE"/>
    <property type="match status" value="1"/>
</dbReference>
<dbReference type="GO" id="GO:0046872">
    <property type="term" value="F:metal ion binding"/>
    <property type="evidence" value="ECO:0007669"/>
    <property type="project" value="InterPro"/>
</dbReference>
<reference evidence="5" key="1">
    <citation type="submission" date="2020-12" db="EMBL/GenBank/DDBJ databases">
        <title>M. sibirica DSM 26468T genome.</title>
        <authorList>
            <person name="Thieme N."/>
            <person name="Rettenmaier R."/>
            <person name="Zverlov V."/>
            <person name="Liebl W."/>
        </authorList>
    </citation>
    <scope>NUCLEOTIDE SEQUENCE</scope>
    <source>
        <strain evidence="5">DSM 26468</strain>
    </source>
</reference>
<evidence type="ECO:0000313" key="5">
    <source>
        <dbReference type="EMBL" id="MBH1942289.1"/>
    </source>
</evidence>
<dbReference type="PANTHER" id="PTHR11851:SF49">
    <property type="entry name" value="MITOCHONDRIAL-PROCESSING PEPTIDASE SUBUNIT ALPHA"/>
    <property type="match status" value="1"/>
</dbReference>
<evidence type="ECO:0000259" key="4">
    <source>
        <dbReference type="Pfam" id="PF05193"/>
    </source>
</evidence>
<dbReference type="GO" id="GO:0004222">
    <property type="term" value="F:metalloendopeptidase activity"/>
    <property type="evidence" value="ECO:0007669"/>
    <property type="project" value="InterPro"/>
</dbReference>